<evidence type="ECO:0000313" key="1">
    <source>
        <dbReference type="EMBL" id="AVF27884.1"/>
    </source>
</evidence>
<dbReference type="Gene3D" id="4.10.280.10">
    <property type="entry name" value="Helix-loop-helix DNA-binding domain"/>
    <property type="match status" value="1"/>
</dbReference>
<organism evidence="1 2">
    <name type="scientific">Paenibacillus larvae subsp. larvae</name>
    <dbReference type="NCBI Taxonomy" id="147375"/>
    <lineage>
        <taxon>Bacteria</taxon>
        <taxon>Bacillati</taxon>
        <taxon>Bacillota</taxon>
        <taxon>Bacilli</taxon>
        <taxon>Bacillales</taxon>
        <taxon>Paenibacillaceae</taxon>
        <taxon>Paenibacillus</taxon>
    </lineage>
</organism>
<gene>
    <name evidence="1" type="ORF">ERICIII_03776</name>
</gene>
<evidence type="ECO:0000313" key="2">
    <source>
        <dbReference type="Proteomes" id="UP000239833"/>
    </source>
</evidence>
<dbReference type="Proteomes" id="UP000239833">
    <property type="component" value="Chromosome"/>
</dbReference>
<name>A0A2L1U4P7_9BACL</name>
<dbReference type="InterPro" id="IPR018540">
    <property type="entry name" value="Spo0E-like"/>
</dbReference>
<reference evidence="2" key="1">
    <citation type="submission" date="2017-02" db="EMBL/GenBank/DDBJ databases">
        <title>Delineation of Paenibacillus larvae strains originating from foulbrood outbreaks.</title>
        <authorList>
            <person name="Beims H."/>
            <person name="Bunk B."/>
            <person name="Sproeer C."/>
            <person name="Mohr K.I."/>
            <person name="Pradella S."/>
            <person name="Guenther G."/>
            <person name="Rohde M."/>
            <person name="von der Ohe W."/>
            <person name="Steinert M."/>
        </authorList>
    </citation>
    <scope>NUCLEOTIDE SEQUENCE [LARGE SCALE GENOMIC DNA]</scope>
    <source>
        <strain evidence="2">Eric_III</strain>
    </source>
</reference>
<proteinExistence type="predicted"/>
<dbReference type="EMBL" id="CP019655">
    <property type="protein sequence ID" value="AVF27884.1"/>
    <property type="molecule type" value="Genomic_DNA"/>
</dbReference>
<dbReference type="InterPro" id="IPR037208">
    <property type="entry name" value="Spo0E-like_sf"/>
</dbReference>
<dbReference type="GO" id="GO:0043937">
    <property type="term" value="P:regulation of sporulation"/>
    <property type="evidence" value="ECO:0007669"/>
    <property type="project" value="InterPro"/>
</dbReference>
<dbReference type="SUPFAM" id="SSF140500">
    <property type="entry name" value="BAS1536-like"/>
    <property type="match status" value="1"/>
</dbReference>
<dbReference type="GO" id="GO:0046983">
    <property type="term" value="F:protein dimerization activity"/>
    <property type="evidence" value="ECO:0007669"/>
    <property type="project" value="InterPro"/>
</dbReference>
<dbReference type="AlphaFoldDB" id="A0A2L1U4P7"/>
<accession>A0A2L1U4P7</accession>
<sequence length="93" mass="10999">MDSISIFSYIVVYCLIRRLFGKEGLIVTISVLSKMENKIVVEIERMREQMVELGIRHGFLHPKVQACSRELDELLLQYYNWRRLDEHTAELAN</sequence>
<dbReference type="Pfam" id="PF09388">
    <property type="entry name" value="SpoOE-like"/>
    <property type="match status" value="1"/>
</dbReference>
<protein>
    <submittedName>
        <fullName evidence="1">Spo0E like sporulation regulatory protein</fullName>
    </submittedName>
</protein>
<dbReference type="InterPro" id="IPR036638">
    <property type="entry name" value="HLH_DNA-bd_sf"/>
</dbReference>